<dbReference type="RefSeq" id="WP_094865110.1">
    <property type="nucleotide sequence ID" value="NZ_NKYE01000018.1"/>
</dbReference>
<accession>A0A263CZG4</accession>
<dbReference type="InParanoid" id="A0A263CZG4"/>
<sequence>MDRRQLPNFTLEFITNLTDDAITALGEMVKLSLGVGDKADPTVLGKHWIDDVTATCWRLKLADYEDRLAQTE</sequence>
<dbReference type="AlphaFoldDB" id="A0A263CZG4"/>
<gene>
    <name evidence="1" type="ORF">CFN78_23775</name>
</gene>
<proteinExistence type="predicted"/>
<dbReference type="OrthoDB" id="9921141at2"/>
<protein>
    <submittedName>
        <fullName evidence="1">Uncharacterized protein</fullName>
    </submittedName>
</protein>
<name>A0A263CZG4_9PSEU</name>
<comment type="caution">
    <text evidence="1">The sequence shown here is derived from an EMBL/GenBank/DDBJ whole genome shotgun (WGS) entry which is preliminary data.</text>
</comment>
<dbReference type="EMBL" id="NKYE01000018">
    <property type="protein sequence ID" value="OZM70696.1"/>
    <property type="molecule type" value="Genomic_DNA"/>
</dbReference>
<dbReference type="Proteomes" id="UP000242444">
    <property type="component" value="Unassembled WGS sequence"/>
</dbReference>
<evidence type="ECO:0000313" key="2">
    <source>
        <dbReference type="Proteomes" id="UP000242444"/>
    </source>
</evidence>
<evidence type="ECO:0000313" key="1">
    <source>
        <dbReference type="EMBL" id="OZM70696.1"/>
    </source>
</evidence>
<organism evidence="1 2">
    <name type="scientific">Amycolatopsis antarctica</name>
    <dbReference type="NCBI Taxonomy" id="1854586"/>
    <lineage>
        <taxon>Bacteria</taxon>
        <taxon>Bacillati</taxon>
        <taxon>Actinomycetota</taxon>
        <taxon>Actinomycetes</taxon>
        <taxon>Pseudonocardiales</taxon>
        <taxon>Pseudonocardiaceae</taxon>
        <taxon>Amycolatopsis</taxon>
    </lineage>
</organism>
<reference evidence="1 2" key="1">
    <citation type="submission" date="2017-07" db="EMBL/GenBank/DDBJ databases">
        <title>Amycolatopsis antarcticus sp. nov., isolated from the surface of an Antarcticus brown macroalga.</title>
        <authorList>
            <person name="Wang J."/>
            <person name="Leiva S."/>
            <person name="Huang J."/>
            <person name="Huang Y."/>
        </authorList>
    </citation>
    <scope>NUCLEOTIDE SEQUENCE [LARGE SCALE GENOMIC DNA]</scope>
    <source>
        <strain evidence="1 2">AU-G6</strain>
    </source>
</reference>
<keyword evidence="2" id="KW-1185">Reference proteome</keyword>